<dbReference type="InterPro" id="IPR029056">
    <property type="entry name" value="Ribokinase-like"/>
</dbReference>
<evidence type="ECO:0000259" key="13">
    <source>
        <dbReference type="Pfam" id="PF00294"/>
    </source>
</evidence>
<gene>
    <name evidence="12" type="primary">hldE</name>
    <name evidence="15" type="ORF">SAMN05216245_101194</name>
</gene>
<dbReference type="Gene3D" id="3.40.50.620">
    <property type="entry name" value="HUPs"/>
    <property type="match status" value="1"/>
</dbReference>
<dbReference type="InterPro" id="IPR011913">
    <property type="entry name" value="RfaE_dom_I"/>
</dbReference>
<dbReference type="GO" id="GO:0016773">
    <property type="term" value="F:phosphotransferase activity, alcohol group as acceptor"/>
    <property type="evidence" value="ECO:0007669"/>
    <property type="project" value="InterPro"/>
</dbReference>
<evidence type="ECO:0000256" key="3">
    <source>
        <dbReference type="ARBA" id="ARBA00004713"/>
    </source>
</evidence>
<dbReference type="EC" id="2.7.1.167" evidence="12"/>
<keyword evidence="6 12" id="KW-0547">Nucleotide-binding</keyword>
<dbReference type="PANTHER" id="PTHR46969">
    <property type="entry name" value="BIFUNCTIONAL PROTEIN HLDE"/>
    <property type="match status" value="1"/>
</dbReference>
<dbReference type="GO" id="GO:0097171">
    <property type="term" value="P:ADP-L-glycero-beta-D-manno-heptose biosynthetic process"/>
    <property type="evidence" value="ECO:0007669"/>
    <property type="project" value="UniProtKB-UniPathway"/>
</dbReference>
<dbReference type="UniPathway" id="UPA00356">
    <property type="reaction ID" value="UER00437"/>
</dbReference>
<dbReference type="InterPro" id="IPR011611">
    <property type="entry name" value="PfkB_dom"/>
</dbReference>
<protein>
    <recommendedName>
        <fullName evidence="12">Bifunctional protein HldE</fullName>
    </recommendedName>
    <domain>
        <recommendedName>
            <fullName evidence="12">D-beta-D-heptose 7-phosphate kinase</fullName>
            <ecNumber evidence="12">2.7.1.167</ecNumber>
        </recommendedName>
        <alternativeName>
            <fullName evidence="12">D-beta-D-heptose 7-phosphotransferase</fullName>
        </alternativeName>
        <alternativeName>
            <fullName evidence="12">D-glycero-beta-D-manno-heptose-7-phosphate kinase</fullName>
        </alternativeName>
    </domain>
    <domain>
        <recommendedName>
            <fullName evidence="12">D-beta-D-heptose 1-phosphate adenylyltransferase</fullName>
            <ecNumber evidence="12">2.7.7.70</ecNumber>
        </recommendedName>
        <alternativeName>
            <fullName evidence="12">D-glycero-beta-D-manno-heptose 1-phosphate adenylyltransferase</fullName>
        </alternativeName>
    </domain>
</protein>
<feature type="domain" description="Cytidyltransferase-like" evidence="14">
    <location>
        <begin position="361"/>
        <end position="468"/>
    </location>
</feature>
<evidence type="ECO:0000256" key="12">
    <source>
        <dbReference type="HAMAP-Rule" id="MF_01603"/>
    </source>
</evidence>
<dbReference type="RefSeq" id="WP_093912394.1">
    <property type="nucleotide sequence ID" value="NZ_FONL01000001.1"/>
</dbReference>
<dbReference type="EMBL" id="FONL01000001">
    <property type="protein sequence ID" value="SFE05538.1"/>
    <property type="molecule type" value="Genomic_DNA"/>
</dbReference>
<organism evidence="15 16">
    <name type="scientific">Succiniclasticum ruminis DSM 9236</name>
    <dbReference type="NCBI Taxonomy" id="1123323"/>
    <lineage>
        <taxon>Bacteria</taxon>
        <taxon>Bacillati</taxon>
        <taxon>Bacillota</taxon>
        <taxon>Negativicutes</taxon>
        <taxon>Acidaminococcales</taxon>
        <taxon>Acidaminococcaceae</taxon>
        <taxon>Succiniclasticum</taxon>
    </lineage>
</organism>
<comment type="function">
    <text evidence="2 12">Catalyzes the ADP transfer from ATP to D-glycero-beta-D-manno-heptose 1-phosphate, yielding ADP-D-glycero-beta-D-manno-heptose.</text>
</comment>
<dbReference type="Proteomes" id="UP000198896">
    <property type="component" value="Unassembled WGS sequence"/>
</dbReference>
<comment type="subunit">
    <text evidence="12">Homodimer.</text>
</comment>
<dbReference type="PROSITE" id="PS00583">
    <property type="entry name" value="PFKB_KINASES_1"/>
    <property type="match status" value="1"/>
</dbReference>
<dbReference type="PANTHER" id="PTHR46969:SF1">
    <property type="entry name" value="BIFUNCTIONAL PROTEIN HLDE"/>
    <property type="match status" value="1"/>
</dbReference>
<comment type="catalytic activity">
    <reaction evidence="12">
        <text>D-glycero-beta-D-manno-heptose 7-phosphate + ATP = D-glycero-beta-D-manno-heptose 1,7-bisphosphate + ADP + H(+)</text>
        <dbReference type="Rhea" id="RHEA:27473"/>
        <dbReference type="ChEBI" id="CHEBI:15378"/>
        <dbReference type="ChEBI" id="CHEBI:30616"/>
        <dbReference type="ChEBI" id="CHEBI:60204"/>
        <dbReference type="ChEBI" id="CHEBI:60208"/>
        <dbReference type="ChEBI" id="CHEBI:456216"/>
        <dbReference type="EC" id="2.7.1.167"/>
    </reaction>
</comment>
<feature type="binding site" evidence="12">
    <location>
        <begin position="207"/>
        <end position="210"/>
    </location>
    <ligand>
        <name>ATP</name>
        <dbReference type="ChEBI" id="CHEBI:30616"/>
    </ligand>
</feature>
<feature type="region of interest" description="Ribokinase" evidence="12">
    <location>
        <begin position="1"/>
        <end position="330"/>
    </location>
</feature>
<evidence type="ECO:0000256" key="2">
    <source>
        <dbReference type="ARBA" id="ARBA00003753"/>
    </source>
</evidence>
<dbReference type="STRING" id="1123323.SAMN05216245_101194"/>
<keyword evidence="10 12" id="KW-0119">Carbohydrate metabolism</keyword>
<dbReference type="GO" id="GO:0033786">
    <property type="term" value="F:heptose-1-phosphate adenylyltransferase activity"/>
    <property type="evidence" value="ECO:0007669"/>
    <property type="project" value="UniProtKB-UniRule"/>
</dbReference>
<dbReference type="GO" id="GO:0005829">
    <property type="term" value="C:cytosol"/>
    <property type="evidence" value="ECO:0007669"/>
    <property type="project" value="TreeGrafter"/>
</dbReference>
<keyword evidence="7 12" id="KW-0418">Kinase</keyword>
<evidence type="ECO:0000256" key="8">
    <source>
        <dbReference type="ARBA" id="ARBA00022840"/>
    </source>
</evidence>
<evidence type="ECO:0000256" key="9">
    <source>
        <dbReference type="ARBA" id="ARBA00023268"/>
    </source>
</evidence>
<comment type="similarity">
    <text evidence="12">In the N-terminal section; belongs to the carbohydrate kinase PfkB family.</text>
</comment>
<feature type="active site" evidence="12">
    <location>
        <position position="278"/>
    </location>
</feature>
<reference evidence="15 16" key="1">
    <citation type="submission" date="2016-10" db="EMBL/GenBank/DDBJ databases">
        <authorList>
            <person name="de Groot N.N."/>
        </authorList>
    </citation>
    <scope>NUCLEOTIDE SEQUENCE [LARGE SCALE GENOMIC DNA]</scope>
    <source>
        <strain evidence="15 16">DSM 9236</strain>
    </source>
</reference>
<comment type="function">
    <text evidence="1 12">Catalyzes the phosphorylation of D-glycero-D-manno-heptose 7-phosphate at the C-1 position to selectively form D-glycero-beta-D-manno-heptose-1,7-bisphosphate.</text>
</comment>
<dbReference type="Pfam" id="PF00294">
    <property type="entry name" value="PfkB"/>
    <property type="match status" value="1"/>
</dbReference>
<keyword evidence="16" id="KW-1185">Reference proteome</keyword>
<evidence type="ECO:0000313" key="15">
    <source>
        <dbReference type="EMBL" id="SFE05538.1"/>
    </source>
</evidence>
<dbReference type="InterPro" id="IPR014729">
    <property type="entry name" value="Rossmann-like_a/b/a_fold"/>
</dbReference>
<accession>A0A1I1XFV9</accession>
<comment type="pathway">
    <text evidence="12">Nucleotide-sugar biosynthesis; ADP-L-glycero-beta-D-manno-heptose biosynthesis; ADP-L-glycero-beta-D-manno-heptose from D-glycero-beta-D-manno-heptose 7-phosphate: step 3/4.</text>
</comment>
<dbReference type="HAMAP" id="MF_01603">
    <property type="entry name" value="HldE"/>
    <property type="match status" value="1"/>
</dbReference>
<keyword evidence="4 12" id="KW-0808">Transferase</keyword>
<dbReference type="GO" id="GO:0005524">
    <property type="term" value="F:ATP binding"/>
    <property type="evidence" value="ECO:0007669"/>
    <property type="project" value="UniProtKB-UniRule"/>
</dbReference>
<dbReference type="OrthoDB" id="9802794at2"/>
<dbReference type="InterPro" id="IPR002173">
    <property type="entry name" value="Carboh/pur_kinase_PfkB_CS"/>
</dbReference>
<dbReference type="NCBIfam" id="TIGR02199">
    <property type="entry name" value="rfaE_dom_II"/>
    <property type="match status" value="1"/>
</dbReference>
<dbReference type="NCBIfam" id="TIGR02198">
    <property type="entry name" value="rfaE_dom_I"/>
    <property type="match status" value="1"/>
</dbReference>
<evidence type="ECO:0000256" key="1">
    <source>
        <dbReference type="ARBA" id="ARBA00002319"/>
    </source>
</evidence>
<dbReference type="InterPro" id="IPR023030">
    <property type="entry name" value="Bifunc_HldE"/>
</dbReference>
<dbReference type="InterPro" id="IPR004821">
    <property type="entry name" value="Cyt_trans-like"/>
</dbReference>
<evidence type="ECO:0000313" key="16">
    <source>
        <dbReference type="Proteomes" id="UP000198896"/>
    </source>
</evidence>
<keyword evidence="5 12" id="KW-0548">Nucleotidyltransferase</keyword>
<proteinExistence type="inferred from homology"/>
<dbReference type="NCBIfam" id="TIGR00125">
    <property type="entry name" value="cyt_tran_rel"/>
    <property type="match status" value="1"/>
</dbReference>
<comment type="catalytic activity">
    <reaction evidence="11 12">
        <text>D-glycero-beta-D-manno-heptose 1-phosphate + ATP + H(+) = ADP-D-glycero-beta-D-manno-heptose + diphosphate</text>
        <dbReference type="Rhea" id="RHEA:27465"/>
        <dbReference type="ChEBI" id="CHEBI:15378"/>
        <dbReference type="ChEBI" id="CHEBI:30616"/>
        <dbReference type="ChEBI" id="CHEBI:33019"/>
        <dbReference type="ChEBI" id="CHEBI:59967"/>
        <dbReference type="ChEBI" id="CHEBI:61593"/>
        <dbReference type="EC" id="2.7.7.70"/>
    </reaction>
</comment>
<feature type="domain" description="Carbohydrate kinase PfkB" evidence="13">
    <location>
        <begin position="17"/>
        <end position="315"/>
    </location>
</feature>
<dbReference type="GO" id="GO:0033785">
    <property type="term" value="F:heptose 7-phosphate kinase activity"/>
    <property type="evidence" value="ECO:0007669"/>
    <property type="project" value="UniProtKB-UniRule"/>
</dbReference>
<dbReference type="SUPFAM" id="SSF53613">
    <property type="entry name" value="Ribokinase-like"/>
    <property type="match status" value="1"/>
</dbReference>
<evidence type="ECO:0000259" key="14">
    <source>
        <dbReference type="Pfam" id="PF01467"/>
    </source>
</evidence>
<comment type="similarity">
    <text evidence="12">In the C-terminal section; belongs to the cytidylyltransferase family.</text>
</comment>
<dbReference type="AlphaFoldDB" id="A0A1I1XFV9"/>
<keyword evidence="8 12" id="KW-0067">ATP-binding</keyword>
<comment type="pathway">
    <text evidence="12">Nucleotide-sugar biosynthesis; ADP-L-glycero-beta-D-manno-heptose biosynthesis; ADP-L-glycero-beta-D-manno-heptose from D-glycero-beta-D-manno-heptose 7-phosphate: step 1/4.</text>
</comment>
<sequence length="493" mass="54293">MNDMKCTTFVAEKIQDQRIAVIGDVMVDRFFYGEVKRISPEAPVPVNRVKRINSVLGGAANVAANLANLGCRVYVGGVTGDDDNRKILEDLFTKEKIDFSGLVKSRHRSTVTKMRILGSRQQMLRLDFEEVGDLYPDEADRIKQWLLDLIEKGLDGIAISDYAKGVCSDSFCQWVIRMADAHGIPVLVDPKGPHWEKYEGCTFITPNLKEMCEAAGQTVPNEDGPVLQIAQMARERYRIRNVVVTRSEKGMTLVGEKRTVIHCPASALEVFDVSGAGDTAAAVLIAAVAGGLALPEAVYMANRAAGIVVGKVGTYPVHRDELLQNLLNEERKLGYGFRPLSWKEVADLAQIWHKGGEKIVFTNGCFDILHVGHVSYLEKAAKLGKHLIVGLNSDDSVRRLKGEPRPLVNELDRARVLASLACVDAVVIFHEDTPARLIKMVRPDILVKGGDYRPDQVAGREYAGKVEIVEFEEGYSTTGLVNQIAGLVREGKL</sequence>
<dbReference type="Gene3D" id="3.40.1190.20">
    <property type="match status" value="1"/>
</dbReference>
<feature type="region of interest" description="Cytidylyltransferase" evidence="12">
    <location>
        <begin position="361"/>
        <end position="493"/>
    </location>
</feature>
<dbReference type="CDD" id="cd01172">
    <property type="entry name" value="RfaE_like"/>
    <property type="match status" value="1"/>
</dbReference>
<evidence type="ECO:0000256" key="11">
    <source>
        <dbReference type="ARBA" id="ARBA00047428"/>
    </source>
</evidence>
<dbReference type="Pfam" id="PF01467">
    <property type="entry name" value="CTP_transf_like"/>
    <property type="match status" value="1"/>
</dbReference>
<evidence type="ECO:0000256" key="10">
    <source>
        <dbReference type="ARBA" id="ARBA00023277"/>
    </source>
</evidence>
<evidence type="ECO:0000256" key="4">
    <source>
        <dbReference type="ARBA" id="ARBA00022679"/>
    </source>
</evidence>
<dbReference type="InterPro" id="IPR011914">
    <property type="entry name" value="RfaE_dom_II"/>
</dbReference>
<evidence type="ECO:0000256" key="6">
    <source>
        <dbReference type="ARBA" id="ARBA00022741"/>
    </source>
</evidence>
<dbReference type="SUPFAM" id="SSF52374">
    <property type="entry name" value="Nucleotidylyl transferase"/>
    <property type="match status" value="1"/>
</dbReference>
<evidence type="ECO:0000256" key="7">
    <source>
        <dbReference type="ARBA" id="ARBA00022777"/>
    </source>
</evidence>
<evidence type="ECO:0000256" key="5">
    <source>
        <dbReference type="ARBA" id="ARBA00022695"/>
    </source>
</evidence>
<dbReference type="GO" id="GO:0009244">
    <property type="term" value="P:lipopolysaccharide core region biosynthetic process"/>
    <property type="evidence" value="ECO:0007669"/>
    <property type="project" value="UniProtKB-UniPathway"/>
</dbReference>
<dbReference type="EC" id="2.7.7.70" evidence="12"/>
<dbReference type="UniPathway" id="UPA00958"/>
<comment type="pathway">
    <text evidence="3">Bacterial outer membrane biogenesis; LPS core biosynthesis.</text>
</comment>
<keyword evidence="9 12" id="KW-0511">Multifunctional enzyme</keyword>
<name>A0A1I1XFV9_9FIRM</name>